<sequence>FFFGGGGIRNRFASQAFDVPLVWFIQTINIERTKKRKKISNAGGT</sequence>
<organism evidence="1">
    <name type="scientific">Tetraselmis sp. GSL018</name>
    <dbReference type="NCBI Taxonomy" id="582737"/>
    <lineage>
        <taxon>Eukaryota</taxon>
        <taxon>Viridiplantae</taxon>
        <taxon>Chlorophyta</taxon>
        <taxon>core chlorophytes</taxon>
        <taxon>Chlorodendrophyceae</taxon>
        <taxon>Chlorodendrales</taxon>
        <taxon>Chlorodendraceae</taxon>
        <taxon>Tetraselmis</taxon>
    </lineage>
</organism>
<reference evidence="1" key="1">
    <citation type="submission" date="2014-05" db="EMBL/GenBank/DDBJ databases">
        <title>The transcriptome of the halophilic microalga Tetraselmis sp. GSL018 isolated from the Great Salt Lake, Utah.</title>
        <authorList>
            <person name="Jinkerson R.E."/>
            <person name="D'Adamo S."/>
            <person name="Posewitz M.C."/>
        </authorList>
    </citation>
    <scope>NUCLEOTIDE SEQUENCE</scope>
    <source>
        <strain evidence="1">GSL018</strain>
    </source>
</reference>
<feature type="non-terminal residue" evidence="1">
    <location>
        <position position="1"/>
    </location>
</feature>
<protein>
    <submittedName>
        <fullName evidence="1">Uncharacterized protein</fullName>
    </submittedName>
</protein>
<proteinExistence type="predicted"/>
<dbReference type="AlphaFoldDB" id="A0A061RGM6"/>
<gene>
    <name evidence="1" type="ORF">TSPGSL018_512</name>
</gene>
<name>A0A061RGM6_9CHLO</name>
<dbReference type="EMBL" id="GBEZ01013948">
    <property type="protein sequence ID" value="JAC72087.1"/>
    <property type="molecule type" value="Transcribed_RNA"/>
</dbReference>
<accession>A0A061RGM6</accession>
<evidence type="ECO:0000313" key="1">
    <source>
        <dbReference type="EMBL" id="JAC72087.1"/>
    </source>
</evidence>